<dbReference type="GO" id="GO:0015020">
    <property type="term" value="F:glucuronosyltransferase activity"/>
    <property type="evidence" value="ECO:0007669"/>
    <property type="project" value="UniProtKB-EC"/>
</dbReference>
<comment type="catalytic activity">
    <reaction evidence="8">
        <text>glucuronate acceptor + UDP-alpha-D-glucuronate = acceptor beta-D-glucuronoside + UDP + H(+)</text>
        <dbReference type="Rhea" id="RHEA:21032"/>
        <dbReference type="ChEBI" id="CHEBI:15378"/>
        <dbReference type="ChEBI" id="CHEBI:58052"/>
        <dbReference type="ChEBI" id="CHEBI:58223"/>
        <dbReference type="ChEBI" id="CHEBI:132367"/>
        <dbReference type="ChEBI" id="CHEBI:132368"/>
        <dbReference type="EC" id="2.4.1.17"/>
    </reaction>
</comment>
<reference evidence="10" key="1">
    <citation type="submission" date="2025-08" db="UniProtKB">
        <authorList>
            <consortium name="RefSeq"/>
        </authorList>
    </citation>
    <scope>IDENTIFICATION</scope>
    <source>
        <tissue evidence="10">Spleen</tissue>
    </source>
</reference>
<comment type="similarity">
    <text evidence="1 7">Belongs to the UDP-glycosyltransferase family.</text>
</comment>
<protein>
    <recommendedName>
        <fullName evidence="8">UDP-glucuronosyltransferase</fullName>
        <ecNumber evidence="8">2.4.1.17</ecNumber>
    </recommendedName>
</protein>
<dbReference type="Gene3D" id="3.40.50.2000">
    <property type="entry name" value="Glycogen Phosphorylase B"/>
    <property type="match status" value="2"/>
</dbReference>
<keyword evidence="6 8" id="KW-0472">Membrane</keyword>
<dbReference type="GO" id="GO:0016020">
    <property type="term" value="C:membrane"/>
    <property type="evidence" value="ECO:0007669"/>
    <property type="project" value="UniProtKB-SubCell"/>
</dbReference>
<dbReference type="FunFam" id="3.40.50.2000:FF:000001">
    <property type="entry name" value="UDP-glucuronosyltransferase"/>
    <property type="match status" value="1"/>
</dbReference>
<dbReference type="PANTHER" id="PTHR48043:SF137">
    <property type="entry name" value="UDP-GLUCURONOSYLTRANSFERASE 2A3"/>
    <property type="match status" value="1"/>
</dbReference>
<keyword evidence="2 7" id="KW-0328">Glycosyltransferase</keyword>
<keyword evidence="8" id="KW-0732">Signal</keyword>
<dbReference type="InterPro" id="IPR002213">
    <property type="entry name" value="UDP_glucos_trans"/>
</dbReference>
<dbReference type="AlphaFoldDB" id="A0A9B0WYY1"/>
<dbReference type="PROSITE" id="PS00375">
    <property type="entry name" value="UDPGT"/>
    <property type="match status" value="1"/>
</dbReference>
<evidence type="ECO:0000313" key="9">
    <source>
        <dbReference type="Proteomes" id="UP000504623"/>
    </source>
</evidence>
<organism evidence="9 10">
    <name type="scientific">Chrysochloris asiatica</name>
    <name type="common">Cape golden mole</name>
    <dbReference type="NCBI Taxonomy" id="185453"/>
    <lineage>
        <taxon>Eukaryota</taxon>
        <taxon>Metazoa</taxon>
        <taxon>Chordata</taxon>
        <taxon>Craniata</taxon>
        <taxon>Vertebrata</taxon>
        <taxon>Euteleostomi</taxon>
        <taxon>Mammalia</taxon>
        <taxon>Eutheria</taxon>
        <taxon>Afrotheria</taxon>
        <taxon>Chrysochloridae</taxon>
        <taxon>Chrysochlorinae</taxon>
        <taxon>Chrysochloris</taxon>
    </lineage>
</organism>
<dbReference type="GeneID" id="102823662"/>
<evidence type="ECO:0000256" key="3">
    <source>
        <dbReference type="ARBA" id="ARBA00022679"/>
    </source>
</evidence>
<feature type="signal peptide" evidence="8">
    <location>
        <begin position="1"/>
        <end position="18"/>
    </location>
</feature>
<keyword evidence="5 8" id="KW-1133">Transmembrane helix</keyword>
<evidence type="ECO:0000256" key="5">
    <source>
        <dbReference type="ARBA" id="ARBA00022989"/>
    </source>
</evidence>
<dbReference type="FunFam" id="3.40.50.2000:FF:000081">
    <property type="entry name" value="UDP-glucuronosyltransferase 2A2"/>
    <property type="match status" value="1"/>
</dbReference>
<dbReference type="SUPFAM" id="SSF53756">
    <property type="entry name" value="UDP-Glycosyltransferase/glycogen phosphorylase"/>
    <property type="match status" value="1"/>
</dbReference>
<evidence type="ECO:0000313" key="10">
    <source>
        <dbReference type="RefSeq" id="XP_006873828.1"/>
    </source>
</evidence>
<keyword evidence="3 7" id="KW-0808">Transferase</keyword>
<keyword evidence="9" id="KW-1185">Reference proteome</keyword>
<dbReference type="InterPro" id="IPR050271">
    <property type="entry name" value="UDP-glycosyltransferase"/>
</dbReference>
<evidence type="ECO:0000256" key="4">
    <source>
        <dbReference type="ARBA" id="ARBA00022692"/>
    </source>
</evidence>
<dbReference type="Pfam" id="PF00201">
    <property type="entry name" value="UDPGT"/>
    <property type="match status" value="1"/>
</dbReference>
<dbReference type="OrthoDB" id="5835829at2759"/>
<comment type="subcellular location">
    <subcellularLocation>
        <location evidence="8">Membrane</location>
        <topology evidence="8">Single-pass membrane protein</topology>
    </subcellularLocation>
</comment>
<dbReference type="PANTHER" id="PTHR48043">
    <property type="entry name" value="EG:EG0003.4 PROTEIN-RELATED"/>
    <property type="match status" value="1"/>
</dbReference>
<sequence length="528" mass="60036">MVSEKWVSLLLLLQLCWAGCGNCGKVLVWPCDMSHWLNMKIILEELTRKGHEVTVLVSPNNFIIDYNKPSTLNFEIVNTTSKEDAKKRLNDFLELAVNVMPTLSHWQSTIKLQEFFIQMVPYMKLLCENVIYNQTLMKKLKEDNYNVMFIDPVLPCGELIAELLAVPFVYTVRLSLGASMEKCAKLPSPLSYVPVPMLGLSERMTFLERVKNVMLSLILDICLQRYDAQYWDKFYSEALGKPTTLCETMGKAEIWLIRTYWDFEFPRPYLPNFEFVGGLHCKPAKPLPKEMEEFVQSSGEHGVVVFSLGSMVKNLTEEKANLIASALAQVPQKVLWRYKGVTPATLGANTRLYDWIPQNDLLGHPKTKAFITHGGTNGIYEAIYHGIPMVGVPMFADQPDNIAHMKAKGAAVDVNMNTMTSADLFNALNTVINDPSYKENAMRLSAIHHDQPVKPLDRAVFWIEFVMRHKGAKHLRPAAHDLTWFQYHSLDVIGFLLLCVATALLLVIKCCLFSYQKFGKTGKKKKRE</sequence>
<gene>
    <name evidence="10" type="primary">UGT2A1</name>
</gene>
<dbReference type="InterPro" id="IPR035595">
    <property type="entry name" value="UDP_glycos_trans_CS"/>
</dbReference>
<keyword evidence="4 8" id="KW-0812">Transmembrane</keyword>
<evidence type="ECO:0000256" key="6">
    <source>
        <dbReference type="ARBA" id="ARBA00023136"/>
    </source>
</evidence>
<feature type="transmembrane region" description="Helical" evidence="8">
    <location>
        <begin position="492"/>
        <end position="515"/>
    </location>
</feature>
<accession>A0A9B0WYY1</accession>
<evidence type="ECO:0000256" key="2">
    <source>
        <dbReference type="ARBA" id="ARBA00022676"/>
    </source>
</evidence>
<name>A0A9B0WYY1_CHRAS</name>
<proteinExistence type="inferred from homology"/>
<dbReference type="EC" id="2.4.1.17" evidence="8"/>
<evidence type="ECO:0000256" key="7">
    <source>
        <dbReference type="RuleBase" id="RU003718"/>
    </source>
</evidence>
<dbReference type="CDD" id="cd03784">
    <property type="entry name" value="GT1_Gtf-like"/>
    <property type="match status" value="1"/>
</dbReference>
<dbReference type="CTD" id="10941"/>
<feature type="chain" id="PRO_5039751879" description="UDP-glucuronosyltransferase" evidence="8">
    <location>
        <begin position="19"/>
        <end position="528"/>
    </location>
</feature>
<evidence type="ECO:0000256" key="8">
    <source>
        <dbReference type="RuleBase" id="RU362059"/>
    </source>
</evidence>
<evidence type="ECO:0000256" key="1">
    <source>
        <dbReference type="ARBA" id="ARBA00009995"/>
    </source>
</evidence>
<dbReference type="Proteomes" id="UP000504623">
    <property type="component" value="Unplaced"/>
</dbReference>
<dbReference type="RefSeq" id="XP_006873828.1">
    <property type="nucleotide sequence ID" value="XM_006873766.1"/>
</dbReference>